<sequence length="110" mass="12575">MAAQSLVKEGLRWRIGNGANIQVWEDRWLPIPSTYKVITPRGFLHDDTRVQELIDTTTVNWKQSIVDALFLPHEAEVIKGIPLSSRFPTDKLIWTETQNGIFSVRTAQCL</sequence>
<dbReference type="EMBL" id="JAZDWU010000002">
    <property type="protein sequence ID" value="KAL0011302.1"/>
    <property type="molecule type" value="Genomic_DNA"/>
</dbReference>
<evidence type="ECO:0000313" key="1">
    <source>
        <dbReference type="EMBL" id="KAL0011302.1"/>
    </source>
</evidence>
<reference evidence="1 2" key="1">
    <citation type="submission" date="2024-01" db="EMBL/GenBank/DDBJ databases">
        <title>A telomere-to-telomere, gap-free genome of sweet tea (Lithocarpus litseifolius).</title>
        <authorList>
            <person name="Zhou J."/>
        </authorList>
    </citation>
    <scope>NUCLEOTIDE SEQUENCE [LARGE SCALE GENOMIC DNA]</scope>
    <source>
        <strain evidence="1">Zhou-2022a</strain>
        <tissue evidence="1">Leaf</tissue>
    </source>
</reference>
<name>A0AAW2DKS9_9ROSI</name>
<evidence type="ECO:0000313" key="2">
    <source>
        <dbReference type="Proteomes" id="UP001459277"/>
    </source>
</evidence>
<organism evidence="1 2">
    <name type="scientific">Lithocarpus litseifolius</name>
    <dbReference type="NCBI Taxonomy" id="425828"/>
    <lineage>
        <taxon>Eukaryota</taxon>
        <taxon>Viridiplantae</taxon>
        <taxon>Streptophyta</taxon>
        <taxon>Embryophyta</taxon>
        <taxon>Tracheophyta</taxon>
        <taxon>Spermatophyta</taxon>
        <taxon>Magnoliopsida</taxon>
        <taxon>eudicotyledons</taxon>
        <taxon>Gunneridae</taxon>
        <taxon>Pentapetalae</taxon>
        <taxon>rosids</taxon>
        <taxon>fabids</taxon>
        <taxon>Fagales</taxon>
        <taxon>Fagaceae</taxon>
        <taxon>Lithocarpus</taxon>
    </lineage>
</organism>
<dbReference type="AlphaFoldDB" id="A0AAW2DKS9"/>
<keyword evidence="2" id="KW-1185">Reference proteome</keyword>
<accession>A0AAW2DKS9</accession>
<comment type="caution">
    <text evidence="1">The sequence shown here is derived from an EMBL/GenBank/DDBJ whole genome shotgun (WGS) entry which is preliminary data.</text>
</comment>
<gene>
    <name evidence="1" type="ORF">SO802_006410</name>
</gene>
<protein>
    <submittedName>
        <fullName evidence="1">Uncharacterized protein</fullName>
    </submittedName>
</protein>
<dbReference type="Proteomes" id="UP001459277">
    <property type="component" value="Unassembled WGS sequence"/>
</dbReference>
<proteinExistence type="predicted"/>